<keyword evidence="1" id="KW-0479">Metal-binding</keyword>
<dbReference type="GO" id="GO:0016020">
    <property type="term" value="C:membrane"/>
    <property type="evidence" value="ECO:0007669"/>
    <property type="project" value="InterPro"/>
</dbReference>
<dbReference type="InterPro" id="IPR035892">
    <property type="entry name" value="C2_domain_sf"/>
</dbReference>
<dbReference type="AlphaFoldDB" id="A0A9W7GGT9"/>
<dbReference type="Gene3D" id="2.60.40.150">
    <property type="entry name" value="C2 domain"/>
    <property type="match status" value="1"/>
</dbReference>
<dbReference type="SUPFAM" id="SSF49562">
    <property type="entry name" value="C2 domain (Calcium/lipid-binding domain, CaLB)"/>
    <property type="match status" value="1"/>
</dbReference>
<dbReference type="SMART" id="SM00694">
    <property type="entry name" value="DysFC"/>
    <property type="match status" value="1"/>
</dbReference>
<protein>
    <recommendedName>
        <fullName evidence="3">C2 domain-containing protein</fullName>
    </recommendedName>
</protein>
<dbReference type="Proteomes" id="UP001165065">
    <property type="component" value="Unassembled WGS sequence"/>
</dbReference>
<dbReference type="OrthoDB" id="270970at2759"/>
<dbReference type="CDD" id="cd00030">
    <property type="entry name" value="C2"/>
    <property type="match status" value="1"/>
</dbReference>
<comment type="caution">
    <text evidence="4">The sequence shown here is derived from an EMBL/GenBank/DDBJ whole genome shotgun (WGS) entry which is preliminary data.</text>
</comment>
<evidence type="ECO:0000256" key="2">
    <source>
        <dbReference type="ARBA" id="ARBA00022837"/>
    </source>
</evidence>
<dbReference type="SMART" id="SM00239">
    <property type="entry name" value="C2"/>
    <property type="match status" value="1"/>
</dbReference>
<sequence>MASLVSGASPVVVCISLLRCTDLPISDYGVGHLLPEFSVFGAVKDAAANLPGMGEPSSDPYCVFKLLNRDTSEQTPPQKSVVIYENLNPTWVPPQKFHFQCPSFSTLGRQRLFIDVMDYDYMDRDDYLGSVVYNLSKLTAKAADTKVKEKITLNLVDVKTGEPVNSTVSIEVEIVSLEAFNCIRTDVVFEYERWTPTARWGSSYPGHLLPTDPGSWSDSTCSNFGMDMTSIAPPLPEGWKSPDGWVMVCGGVSTRPDGWQFGNSFKGGWSKNASNLNFCRRRRWERQSFKSVD</sequence>
<dbReference type="PROSITE" id="PS50004">
    <property type="entry name" value="C2"/>
    <property type="match status" value="1"/>
</dbReference>
<keyword evidence="5" id="KW-1185">Reference proteome</keyword>
<gene>
    <name evidence="4" type="ORF">TrCOL_g12223</name>
</gene>
<proteinExistence type="predicted"/>
<dbReference type="Pfam" id="PF00168">
    <property type="entry name" value="C2"/>
    <property type="match status" value="1"/>
</dbReference>
<reference evidence="5" key="1">
    <citation type="journal article" date="2023" name="Commun. Biol.">
        <title>Genome analysis of Parmales, the sister group of diatoms, reveals the evolutionary specialization of diatoms from phago-mixotrophs to photoautotrophs.</title>
        <authorList>
            <person name="Ban H."/>
            <person name="Sato S."/>
            <person name="Yoshikawa S."/>
            <person name="Yamada K."/>
            <person name="Nakamura Y."/>
            <person name="Ichinomiya M."/>
            <person name="Sato N."/>
            <person name="Blanc-Mathieu R."/>
            <person name="Endo H."/>
            <person name="Kuwata A."/>
            <person name="Ogata H."/>
        </authorList>
    </citation>
    <scope>NUCLEOTIDE SEQUENCE [LARGE SCALE GENOMIC DNA]</scope>
</reference>
<evidence type="ECO:0000313" key="4">
    <source>
        <dbReference type="EMBL" id="GMI43806.1"/>
    </source>
</evidence>
<dbReference type="GO" id="GO:0046872">
    <property type="term" value="F:metal ion binding"/>
    <property type="evidence" value="ECO:0007669"/>
    <property type="project" value="UniProtKB-KW"/>
</dbReference>
<organism evidence="4 5">
    <name type="scientific">Triparma columacea</name>
    <dbReference type="NCBI Taxonomy" id="722753"/>
    <lineage>
        <taxon>Eukaryota</taxon>
        <taxon>Sar</taxon>
        <taxon>Stramenopiles</taxon>
        <taxon>Ochrophyta</taxon>
        <taxon>Bolidophyceae</taxon>
        <taxon>Parmales</taxon>
        <taxon>Triparmaceae</taxon>
        <taxon>Triparma</taxon>
    </lineage>
</organism>
<accession>A0A9W7GGT9</accession>
<evidence type="ECO:0000313" key="5">
    <source>
        <dbReference type="Proteomes" id="UP001165065"/>
    </source>
</evidence>
<feature type="domain" description="C2" evidence="3">
    <location>
        <begin position="1"/>
        <end position="148"/>
    </location>
</feature>
<dbReference type="PANTHER" id="PTHR45911">
    <property type="entry name" value="C2 DOMAIN-CONTAINING PROTEIN"/>
    <property type="match status" value="1"/>
</dbReference>
<evidence type="ECO:0000256" key="1">
    <source>
        <dbReference type="ARBA" id="ARBA00022723"/>
    </source>
</evidence>
<name>A0A9W7GGT9_9STRA</name>
<dbReference type="EMBL" id="BRYA01001461">
    <property type="protein sequence ID" value="GMI43806.1"/>
    <property type="molecule type" value="Genomic_DNA"/>
</dbReference>
<evidence type="ECO:0000259" key="3">
    <source>
        <dbReference type="PROSITE" id="PS50004"/>
    </source>
</evidence>
<dbReference type="InterPro" id="IPR000008">
    <property type="entry name" value="C2_dom"/>
</dbReference>
<keyword evidence="2" id="KW-0106">Calcium</keyword>
<dbReference type="InterPro" id="IPR006614">
    <property type="entry name" value="Peroxin/Ferlin"/>
</dbReference>